<dbReference type="PANTHER" id="PTHR43279:SF1">
    <property type="entry name" value="CATECHOL-2,3-DIOXYGENASE"/>
    <property type="match status" value="1"/>
</dbReference>
<reference evidence="2 3" key="1">
    <citation type="journal article" date="2008" name="J. Bacteriol.">
        <title>Complete genome sequence of the mosquitocidal bacterium Bacillus sphaericus C3-41 and comparison with those of closely related Bacillus species.</title>
        <authorList>
            <person name="Hu X."/>
            <person name="Fan W."/>
            <person name="Han B."/>
            <person name="Liu H."/>
            <person name="Zheng D."/>
            <person name="Li Q."/>
            <person name="Dong W."/>
            <person name="Yan J."/>
            <person name="Gao M."/>
            <person name="Berry C."/>
            <person name="Yuan Z."/>
        </authorList>
    </citation>
    <scope>NUCLEOTIDE SEQUENCE [LARGE SCALE GENOMIC DNA]</scope>
    <source>
        <strain evidence="2 3">C3-41</strain>
    </source>
</reference>
<dbReference type="EMBL" id="CP000817">
    <property type="protein sequence ID" value="ACA37986.1"/>
    <property type="molecule type" value="Genomic_DNA"/>
</dbReference>
<feature type="domain" description="VOC" evidence="1">
    <location>
        <begin position="21"/>
        <end position="137"/>
    </location>
</feature>
<evidence type="ECO:0000313" key="2">
    <source>
        <dbReference type="EMBL" id="ACA37986.1"/>
    </source>
</evidence>
<dbReference type="InterPro" id="IPR037523">
    <property type="entry name" value="VOC_core"/>
</dbReference>
<organism evidence="2 3">
    <name type="scientific">Lysinibacillus sphaericus (strain C3-41)</name>
    <dbReference type="NCBI Taxonomy" id="444177"/>
    <lineage>
        <taxon>Bacteria</taxon>
        <taxon>Bacillati</taxon>
        <taxon>Bacillota</taxon>
        <taxon>Bacilli</taxon>
        <taxon>Bacillales</taxon>
        <taxon>Bacillaceae</taxon>
        <taxon>Lysinibacillus</taxon>
    </lineage>
</organism>
<name>B1HUV6_LYSSC</name>
<feature type="domain" description="VOC" evidence="1">
    <location>
        <begin position="178"/>
        <end position="292"/>
    </location>
</feature>
<dbReference type="Pfam" id="PF00903">
    <property type="entry name" value="Glyoxalase"/>
    <property type="match status" value="2"/>
</dbReference>
<evidence type="ECO:0000259" key="1">
    <source>
        <dbReference type="PROSITE" id="PS51819"/>
    </source>
</evidence>
<dbReference type="SUPFAM" id="SSF54593">
    <property type="entry name" value="Glyoxalase/Bleomycin resistance protein/Dihydroxybiphenyl dioxygenase"/>
    <property type="match status" value="2"/>
</dbReference>
<dbReference type="Proteomes" id="UP000002164">
    <property type="component" value="Chromosome"/>
</dbReference>
<dbReference type="InterPro" id="IPR029068">
    <property type="entry name" value="Glyas_Bleomycin-R_OHBP_Dase"/>
</dbReference>
<accession>B1HUV6</accession>
<dbReference type="KEGG" id="lsp:Bsph_0359"/>
<dbReference type="PROSITE" id="PS51819">
    <property type="entry name" value="VOC"/>
    <property type="match status" value="2"/>
</dbReference>
<gene>
    <name evidence="2" type="ordered locus">Bsph_0359</name>
</gene>
<protein>
    <submittedName>
        <fullName evidence="2">Hypothetical yfiE protein</fullName>
    </submittedName>
</protein>
<sequence>MNKNNLTEVFYMHFHEKPNTYVTNVEIKVSDLQRSLTFYQEVIGFNVLHQESHKATLTADGHTALLTIVQPDTVEEKLSMTTGLYHFALLLPTRRDLANIITHFHEKGVYLGASDHAVSEALYLNDPDHNGIEVYADRPENVWDWHQDQVNMVTEPLNIRSILEEGDGNWDGLPSGTVMGHIHLSVSNLAEAEQFYTKGLGYDIVARYGSQALFISTGRYHHHIGLNTWHSENAPKLGENQVGLKTFSLRLDNEEQASMMKANLRTIGARVIDIDGGFQTEDPAGNVVLLKF</sequence>
<dbReference type="AlphaFoldDB" id="B1HUV6"/>
<dbReference type="Gene3D" id="3.10.180.10">
    <property type="entry name" value="2,3-Dihydroxybiphenyl 1,2-Dioxygenase, domain 1"/>
    <property type="match status" value="2"/>
</dbReference>
<dbReference type="HOGENOM" id="CLU_059557_0_0_9"/>
<evidence type="ECO:0000313" key="3">
    <source>
        <dbReference type="Proteomes" id="UP000002164"/>
    </source>
</evidence>
<dbReference type="EnsemblBacteria" id="ACA37986">
    <property type="protein sequence ID" value="ACA37986"/>
    <property type="gene ID" value="Bsph_0359"/>
</dbReference>
<dbReference type="InterPro" id="IPR004360">
    <property type="entry name" value="Glyas_Fos-R_dOase_dom"/>
</dbReference>
<dbReference type="PANTHER" id="PTHR43279">
    <property type="entry name" value="CATECHOL-2,3-DIOXYGENASE"/>
    <property type="match status" value="1"/>
</dbReference>
<proteinExistence type="predicted"/>